<keyword evidence="1" id="KW-0812">Transmembrane</keyword>
<keyword evidence="1" id="KW-0472">Membrane</keyword>
<comment type="caution">
    <text evidence="2">The sequence shown here is derived from an EMBL/GenBank/DDBJ whole genome shotgun (WGS) entry which is preliminary data.</text>
</comment>
<feature type="transmembrane region" description="Helical" evidence="1">
    <location>
        <begin position="33"/>
        <end position="50"/>
    </location>
</feature>
<keyword evidence="1" id="KW-1133">Transmembrane helix</keyword>
<organism evidence="2 3">
    <name type="scientific">Echinicola arenosa</name>
    <dbReference type="NCBI Taxonomy" id="2774144"/>
    <lineage>
        <taxon>Bacteria</taxon>
        <taxon>Pseudomonadati</taxon>
        <taxon>Bacteroidota</taxon>
        <taxon>Cytophagia</taxon>
        <taxon>Cytophagales</taxon>
        <taxon>Cyclobacteriaceae</taxon>
        <taxon>Echinicola</taxon>
    </lineage>
</organism>
<name>A0ABR9AN78_9BACT</name>
<keyword evidence="3" id="KW-1185">Reference proteome</keyword>
<dbReference type="RefSeq" id="WP_192010640.1">
    <property type="nucleotide sequence ID" value="NZ_JACYTQ010000004.1"/>
</dbReference>
<protein>
    <submittedName>
        <fullName evidence="2">YcxB family protein</fullName>
    </submittedName>
</protein>
<evidence type="ECO:0000313" key="3">
    <source>
        <dbReference type="Proteomes" id="UP000647133"/>
    </source>
</evidence>
<dbReference type="EMBL" id="JACYTQ010000004">
    <property type="protein sequence ID" value="MBD8489756.1"/>
    <property type="molecule type" value="Genomic_DNA"/>
</dbReference>
<proteinExistence type="predicted"/>
<evidence type="ECO:0000313" key="2">
    <source>
        <dbReference type="EMBL" id="MBD8489756.1"/>
    </source>
</evidence>
<gene>
    <name evidence="2" type="ORF">IFO69_13445</name>
</gene>
<feature type="transmembrane region" description="Helical" evidence="1">
    <location>
        <begin position="56"/>
        <end position="75"/>
    </location>
</feature>
<dbReference type="Proteomes" id="UP000647133">
    <property type="component" value="Unassembled WGS sequence"/>
</dbReference>
<accession>A0ABR9AN78</accession>
<reference evidence="2 3" key="1">
    <citation type="submission" date="2020-09" db="EMBL/GenBank/DDBJ databases">
        <title>Echinicola sp. CAU 1574 isolated from sand of Sido Beach.</title>
        <authorList>
            <person name="Kim W."/>
        </authorList>
    </citation>
    <scope>NUCLEOTIDE SEQUENCE [LARGE SCALE GENOMIC DNA]</scope>
    <source>
        <strain evidence="2 3">CAU 1574</strain>
    </source>
</reference>
<evidence type="ECO:0000256" key="1">
    <source>
        <dbReference type="SAM" id="Phobius"/>
    </source>
</evidence>
<sequence length="185" mass="21749">MVYTFSLDESDYLTYQLFNSSTSKQSLKNRRRSWLLVTGAFALLAFVTYNNKDEVLGIYFGVLSIISFIFYPFYIRWKYKKHFLSHIREHLASNFGKKASLEFQKDYILAFDENESESKINLKSVKSIHELPEHHLIRLDGGQTLILPKQKTNNLHQLESDLNQLAKSLGLTIMDNTKWTWNKSW</sequence>